<evidence type="ECO:0000313" key="2">
    <source>
        <dbReference type="EMBL" id="KAJ7354389.1"/>
    </source>
</evidence>
<evidence type="ECO:0000313" key="3">
    <source>
        <dbReference type="Proteomes" id="UP001218218"/>
    </source>
</evidence>
<organism evidence="2 3">
    <name type="scientific">Mycena albidolilacea</name>
    <dbReference type="NCBI Taxonomy" id="1033008"/>
    <lineage>
        <taxon>Eukaryota</taxon>
        <taxon>Fungi</taxon>
        <taxon>Dikarya</taxon>
        <taxon>Basidiomycota</taxon>
        <taxon>Agaricomycotina</taxon>
        <taxon>Agaricomycetes</taxon>
        <taxon>Agaricomycetidae</taxon>
        <taxon>Agaricales</taxon>
        <taxon>Marasmiineae</taxon>
        <taxon>Mycenaceae</taxon>
        <taxon>Mycena</taxon>
    </lineage>
</organism>
<dbReference type="AlphaFoldDB" id="A0AAD7EW55"/>
<dbReference type="Gene3D" id="3.10.450.50">
    <property type="match status" value="1"/>
</dbReference>
<evidence type="ECO:0000259" key="1">
    <source>
        <dbReference type="Pfam" id="PF12680"/>
    </source>
</evidence>
<sequence>MSDIHSKQLENAHAILKHLIERDWDAVSDLLSPDFKHEVLPAGTIPSTDGKEGRGKEEFLGLVRYIFMVFENITLLPPIDVIQGKDAAVLHFKSDGTSKSGVKYNNEYITIVRFDGEKIVGLKEFVDSKHTTEFFAAVSAG</sequence>
<feature type="domain" description="SnoaL-like" evidence="1">
    <location>
        <begin position="16"/>
        <end position="120"/>
    </location>
</feature>
<dbReference type="EMBL" id="JARIHO010000010">
    <property type="protein sequence ID" value="KAJ7354389.1"/>
    <property type="molecule type" value="Genomic_DNA"/>
</dbReference>
<name>A0AAD7EW55_9AGAR</name>
<accession>A0AAD7EW55</accession>
<dbReference type="Pfam" id="PF12680">
    <property type="entry name" value="SnoaL_2"/>
    <property type="match status" value="1"/>
</dbReference>
<proteinExistence type="predicted"/>
<reference evidence="2" key="1">
    <citation type="submission" date="2023-03" db="EMBL/GenBank/DDBJ databases">
        <title>Massive genome expansion in bonnet fungi (Mycena s.s.) driven by repeated elements and novel gene families across ecological guilds.</title>
        <authorList>
            <consortium name="Lawrence Berkeley National Laboratory"/>
            <person name="Harder C.B."/>
            <person name="Miyauchi S."/>
            <person name="Viragh M."/>
            <person name="Kuo A."/>
            <person name="Thoen E."/>
            <person name="Andreopoulos B."/>
            <person name="Lu D."/>
            <person name="Skrede I."/>
            <person name="Drula E."/>
            <person name="Henrissat B."/>
            <person name="Morin E."/>
            <person name="Kohler A."/>
            <person name="Barry K."/>
            <person name="LaButti K."/>
            <person name="Morin E."/>
            <person name="Salamov A."/>
            <person name="Lipzen A."/>
            <person name="Mereny Z."/>
            <person name="Hegedus B."/>
            <person name="Baldrian P."/>
            <person name="Stursova M."/>
            <person name="Weitz H."/>
            <person name="Taylor A."/>
            <person name="Grigoriev I.V."/>
            <person name="Nagy L.G."/>
            <person name="Martin F."/>
            <person name="Kauserud H."/>
        </authorList>
    </citation>
    <scope>NUCLEOTIDE SEQUENCE</scope>
    <source>
        <strain evidence="2">CBHHK002</strain>
    </source>
</reference>
<keyword evidence="3" id="KW-1185">Reference proteome</keyword>
<comment type="caution">
    <text evidence="2">The sequence shown here is derived from an EMBL/GenBank/DDBJ whole genome shotgun (WGS) entry which is preliminary data.</text>
</comment>
<dbReference type="Proteomes" id="UP001218218">
    <property type="component" value="Unassembled WGS sequence"/>
</dbReference>
<dbReference type="SUPFAM" id="SSF54427">
    <property type="entry name" value="NTF2-like"/>
    <property type="match status" value="1"/>
</dbReference>
<gene>
    <name evidence="2" type="ORF">DFH08DRAFT_1077114</name>
</gene>
<dbReference type="InterPro" id="IPR032710">
    <property type="entry name" value="NTF2-like_dom_sf"/>
</dbReference>
<dbReference type="InterPro" id="IPR037401">
    <property type="entry name" value="SnoaL-like"/>
</dbReference>
<protein>
    <recommendedName>
        <fullName evidence="1">SnoaL-like domain-containing protein</fullName>
    </recommendedName>
</protein>